<dbReference type="EMBL" id="CADCWM010000731">
    <property type="protein sequence ID" value="CAA9578252.1"/>
    <property type="molecule type" value="Genomic_DNA"/>
</dbReference>
<protein>
    <submittedName>
        <fullName evidence="2">Uncharacterized protein</fullName>
    </submittedName>
</protein>
<organism evidence="2">
    <name type="scientific">uncultured Thermomicrobiales bacterium</name>
    <dbReference type="NCBI Taxonomy" id="1645740"/>
    <lineage>
        <taxon>Bacteria</taxon>
        <taxon>Pseudomonadati</taxon>
        <taxon>Thermomicrobiota</taxon>
        <taxon>Thermomicrobia</taxon>
        <taxon>Thermomicrobiales</taxon>
        <taxon>environmental samples</taxon>
    </lineage>
</organism>
<sequence length="82" mass="9033">MGRALLKSAPAGVVRGERGYRVKGVAWGAPIERVEARIDGGAWRPTHLVLEARGGLRHLERPGWPRRPHGDGESIQRGEEYA</sequence>
<feature type="region of interest" description="Disordered" evidence="1">
    <location>
        <begin position="59"/>
        <end position="82"/>
    </location>
</feature>
<evidence type="ECO:0000256" key="1">
    <source>
        <dbReference type="SAM" id="MobiDB-lite"/>
    </source>
</evidence>
<reference evidence="2" key="1">
    <citation type="submission" date="2020-02" db="EMBL/GenBank/DDBJ databases">
        <authorList>
            <person name="Meier V. D."/>
        </authorList>
    </citation>
    <scope>NUCLEOTIDE SEQUENCE</scope>
    <source>
        <strain evidence="2">AVDCRST_MAG88</strain>
    </source>
</reference>
<gene>
    <name evidence="2" type="ORF">AVDCRST_MAG88-3034</name>
</gene>
<proteinExistence type="predicted"/>
<dbReference type="AlphaFoldDB" id="A0A6J4VIF4"/>
<name>A0A6J4VIF4_9BACT</name>
<evidence type="ECO:0000313" key="2">
    <source>
        <dbReference type="EMBL" id="CAA9578252.1"/>
    </source>
</evidence>
<accession>A0A6J4VIF4</accession>